<evidence type="ECO:0000313" key="2">
    <source>
        <dbReference type="Proteomes" id="UP000619788"/>
    </source>
</evidence>
<dbReference type="AlphaFoldDB" id="A0A8J3SIG1"/>
<sequence>MNAILYVDRTSHPRALPAARIPALAKASTHSFAHWQHDGIFTQLTSLLRRSARIAEGHTPDPSACVIDAQTIKTSANVPATGQGYDPGKKIAGRKRSIVIDTLAPATRRPGHYRRPVRCRRDPASKGFIVPPRRWAAERTLGWLMLHRRLARDYEARPDRSEAMIHIAMIDVISRRLTGEATPTWRGT</sequence>
<keyword evidence="2" id="KW-1185">Reference proteome</keyword>
<proteinExistence type="predicted"/>
<protein>
    <submittedName>
        <fullName evidence="1">DDE transposase</fullName>
    </submittedName>
</protein>
<evidence type="ECO:0000313" key="1">
    <source>
        <dbReference type="EMBL" id="GIH95111.1"/>
    </source>
</evidence>
<name>A0A8J3SIG1_9ACTN</name>
<reference evidence="1 2" key="1">
    <citation type="submission" date="2021-01" db="EMBL/GenBank/DDBJ databases">
        <title>Whole genome shotgun sequence of Planobispora siamensis NBRC 107568.</title>
        <authorList>
            <person name="Komaki H."/>
            <person name="Tamura T."/>
        </authorList>
    </citation>
    <scope>NUCLEOTIDE SEQUENCE [LARGE SCALE GENOMIC DNA]</scope>
    <source>
        <strain evidence="1 2">NBRC 107568</strain>
    </source>
</reference>
<accession>A0A8J3SIG1</accession>
<dbReference type="Proteomes" id="UP000619788">
    <property type="component" value="Unassembled WGS sequence"/>
</dbReference>
<dbReference type="EMBL" id="BOOJ01000050">
    <property type="protein sequence ID" value="GIH95111.1"/>
    <property type="molecule type" value="Genomic_DNA"/>
</dbReference>
<dbReference type="PANTHER" id="PTHR30007:SF0">
    <property type="entry name" value="TRANSPOSASE"/>
    <property type="match status" value="1"/>
</dbReference>
<dbReference type="PANTHER" id="PTHR30007">
    <property type="entry name" value="PHP DOMAIN PROTEIN"/>
    <property type="match status" value="1"/>
</dbReference>
<comment type="caution">
    <text evidence="1">The sequence shown here is derived from an EMBL/GenBank/DDBJ whole genome shotgun (WGS) entry which is preliminary data.</text>
</comment>
<gene>
    <name evidence="1" type="ORF">Psi01_57410</name>
</gene>
<organism evidence="1 2">
    <name type="scientific">Planobispora siamensis</name>
    <dbReference type="NCBI Taxonomy" id="936338"/>
    <lineage>
        <taxon>Bacteria</taxon>
        <taxon>Bacillati</taxon>
        <taxon>Actinomycetota</taxon>
        <taxon>Actinomycetes</taxon>
        <taxon>Streptosporangiales</taxon>
        <taxon>Streptosporangiaceae</taxon>
        <taxon>Planobispora</taxon>
    </lineage>
</organism>